<proteinExistence type="predicted"/>
<name>A0A644VZI5_9ZZZZ</name>
<dbReference type="Gene3D" id="3.40.50.2300">
    <property type="match status" value="1"/>
</dbReference>
<feature type="domain" description="Response regulatory" evidence="3">
    <location>
        <begin position="8"/>
        <end position="121"/>
    </location>
</feature>
<dbReference type="PROSITE" id="PS50110">
    <property type="entry name" value="RESPONSE_REGULATORY"/>
    <property type="match status" value="1"/>
</dbReference>
<sequence length="124" mass="14058">MEEIKKIKILYAEDNDSNYILAKAMLKGVYDIYRANNGAEAIELYTSIEPDIILMDMKMPVMDGLEATRKLRQMGVTVPIIALTAFAYDNDRSVALQSGCTEYITKPYRAETLRKTISKLLNLD</sequence>
<gene>
    <name evidence="4" type="primary">atoC_28</name>
    <name evidence="4" type="ORF">SDC9_43043</name>
</gene>
<keyword evidence="2" id="KW-0902">Two-component regulatory system</keyword>
<evidence type="ECO:0000256" key="2">
    <source>
        <dbReference type="ARBA" id="ARBA00023012"/>
    </source>
</evidence>
<organism evidence="4">
    <name type="scientific">bioreactor metagenome</name>
    <dbReference type="NCBI Taxonomy" id="1076179"/>
    <lineage>
        <taxon>unclassified sequences</taxon>
        <taxon>metagenomes</taxon>
        <taxon>ecological metagenomes</taxon>
    </lineage>
</organism>
<protein>
    <submittedName>
        <fullName evidence="4">Regulatory protein AtoC</fullName>
    </submittedName>
</protein>
<dbReference type="EMBL" id="VSSQ01000529">
    <property type="protein sequence ID" value="MPL96859.1"/>
    <property type="molecule type" value="Genomic_DNA"/>
</dbReference>
<dbReference type="GO" id="GO:0000160">
    <property type="term" value="P:phosphorelay signal transduction system"/>
    <property type="evidence" value="ECO:0007669"/>
    <property type="project" value="UniProtKB-KW"/>
</dbReference>
<comment type="caution">
    <text evidence="4">The sequence shown here is derived from an EMBL/GenBank/DDBJ whole genome shotgun (WGS) entry which is preliminary data.</text>
</comment>
<evidence type="ECO:0000313" key="4">
    <source>
        <dbReference type="EMBL" id="MPL96859.1"/>
    </source>
</evidence>
<dbReference type="PANTHER" id="PTHR45339">
    <property type="entry name" value="HYBRID SIGNAL TRANSDUCTION HISTIDINE KINASE J"/>
    <property type="match status" value="1"/>
</dbReference>
<accession>A0A644VZI5</accession>
<evidence type="ECO:0000256" key="1">
    <source>
        <dbReference type="ARBA" id="ARBA00022553"/>
    </source>
</evidence>
<dbReference type="SMART" id="SM00448">
    <property type="entry name" value="REC"/>
    <property type="match status" value="1"/>
</dbReference>
<dbReference type="CDD" id="cd17546">
    <property type="entry name" value="REC_hyHK_CKI1_RcsC-like"/>
    <property type="match status" value="1"/>
</dbReference>
<keyword evidence="1" id="KW-0597">Phosphoprotein</keyword>
<dbReference type="AlphaFoldDB" id="A0A644VZI5"/>
<dbReference type="Pfam" id="PF00072">
    <property type="entry name" value="Response_reg"/>
    <property type="match status" value="1"/>
</dbReference>
<evidence type="ECO:0000259" key="3">
    <source>
        <dbReference type="PROSITE" id="PS50110"/>
    </source>
</evidence>
<dbReference type="PANTHER" id="PTHR45339:SF1">
    <property type="entry name" value="HYBRID SIGNAL TRANSDUCTION HISTIDINE KINASE J"/>
    <property type="match status" value="1"/>
</dbReference>
<reference evidence="4" key="1">
    <citation type="submission" date="2019-08" db="EMBL/GenBank/DDBJ databases">
        <authorList>
            <person name="Kucharzyk K."/>
            <person name="Murdoch R.W."/>
            <person name="Higgins S."/>
            <person name="Loffler F."/>
        </authorList>
    </citation>
    <scope>NUCLEOTIDE SEQUENCE</scope>
</reference>
<dbReference type="SUPFAM" id="SSF52172">
    <property type="entry name" value="CheY-like"/>
    <property type="match status" value="1"/>
</dbReference>
<dbReference type="InterPro" id="IPR011006">
    <property type="entry name" value="CheY-like_superfamily"/>
</dbReference>
<dbReference type="InterPro" id="IPR001789">
    <property type="entry name" value="Sig_transdc_resp-reg_receiver"/>
</dbReference>